<proteinExistence type="predicted"/>
<name>A0ABR7M7H8_9BACT</name>
<gene>
    <name evidence="2" type="ORF">BC349_05925</name>
</gene>
<keyword evidence="1" id="KW-0812">Transmembrane</keyword>
<dbReference type="Proteomes" id="UP000765802">
    <property type="component" value="Unassembled WGS sequence"/>
</dbReference>
<keyword evidence="3" id="KW-1185">Reference proteome</keyword>
<dbReference type="RefSeq" id="WP_187255791.1">
    <property type="nucleotide sequence ID" value="NZ_JBHULF010000006.1"/>
</dbReference>
<keyword evidence="1" id="KW-1133">Transmembrane helix</keyword>
<dbReference type="EMBL" id="MBUA01000001">
    <property type="protein sequence ID" value="MBC6490494.1"/>
    <property type="molecule type" value="Genomic_DNA"/>
</dbReference>
<dbReference type="Pfam" id="PF03597">
    <property type="entry name" value="FixS"/>
    <property type="match status" value="1"/>
</dbReference>
<keyword evidence="1" id="KW-0472">Membrane</keyword>
<reference evidence="2 3" key="1">
    <citation type="submission" date="2016-07" db="EMBL/GenBank/DDBJ databases">
        <title>Genome analysis of Flavihumibacter stibioxidans YS-17.</title>
        <authorList>
            <person name="Shi K."/>
            <person name="Han Y."/>
            <person name="Wang G."/>
        </authorList>
    </citation>
    <scope>NUCLEOTIDE SEQUENCE [LARGE SCALE GENOMIC DNA]</scope>
    <source>
        <strain evidence="2 3">YS-17</strain>
    </source>
</reference>
<evidence type="ECO:0000313" key="2">
    <source>
        <dbReference type="EMBL" id="MBC6490494.1"/>
    </source>
</evidence>
<dbReference type="InterPro" id="IPR004714">
    <property type="entry name" value="Cyt_oxidase_maturation_cbb3"/>
</dbReference>
<accession>A0ABR7M7H8</accession>
<dbReference type="NCBIfam" id="TIGR00847">
    <property type="entry name" value="ccoS"/>
    <property type="match status" value="1"/>
</dbReference>
<evidence type="ECO:0000256" key="1">
    <source>
        <dbReference type="SAM" id="Phobius"/>
    </source>
</evidence>
<feature type="transmembrane region" description="Helical" evidence="1">
    <location>
        <begin position="6"/>
        <end position="26"/>
    </location>
</feature>
<evidence type="ECO:0000313" key="3">
    <source>
        <dbReference type="Proteomes" id="UP000765802"/>
    </source>
</evidence>
<organism evidence="2 3">
    <name type="scientific">Flavihumibacter stibioxidans</name>
    <dbReference type="NCBI Taxonomy" id="1834163"/>
    <lineage>
        <taxon>Bacteria</taxon>
        <taxon>Pseudomonadati</taxon>
        <taxon>Bacteroidota</taxon>
        <taxon>Chitinophagia</taxon>
        <taxon>Chitinophagales</taxon>
        <taxon>Chitinophagaceae</taxon>
        <taxon>Flavihumibacter</taxon>
    </lineage>
</organism>
<protein>
    <submittedName>
        <fullName evidence="2">Cytochrome oxidase maturation protein, cbb3-type</fullName>
    </submittedName>
</protein>
<sequence length="54" mass="5912">MGVIVLLLIASIAVAALFLGGFIWSVKNGQYDDEFSPPVRILFDDKPSNDKSDK</sequence>
<comment type="caution">
    <text evidence="2">The sequence shown here is derived from an EMBL/GenBank/DDBJ whole genome shotgun (WGS) entry which is preliminary data.</text>
</comment>